<dbReference type="InterPro" id="IPR006119">
    <property type="entry name" value="Resolv_N"/>
</dbReference>
<dbReference type="RefSeq" id="WP_080134591.1">
    <property type="nucleotide sequence ID" value="NZ_LWIG01000007.1"/>
</dbReference>
<dbReference type="Gene3D" id="3.40.50.1390">
    <property type="entry name" value="Resolvase, N-terminal catalytic domain"/>
    <property type="match status" value="1"/>
</dbReference>
<dbReference type="Proteomes" id="UP000315914">
    <property type="component" value="Unassembled WGS sequence"/>
</dbReference>
<evidence type="ECO:0000256" key="6">
    <source>
        <dbReference type="PROSITE-ProRule" id="PRU10137"/>
    </source>
</evidence>
<comment type="caution">
    <text evidence="8">The sequence shown here is derived from an EMBL/GenBank/DDBJ whole genome shotgun (WGS) entry which is preliminary data.</text>
</comment>
<keyword evidence="2" id="KW-0229">DNA integration</keyword>
<dbReference type="EMBL" id="VITW01000004">
    <property type="protein sequence ID" value="TWB76021.1"/>
    <property type="molecule type" value="Genomic_DNA"/>
</dbReference>
<dbReference type="Gene3D" id="1.10.10.60">
    <property type="entry name" value="Homeodomain-like"/>
    <property type="match status" value="1"/>
</dbReference>
<dbReference type="InterPro" id="IPR036162">
    <property type="entry name" value="Resolvase-like_N_sf"/>
</dbReference>
<evidence type="ECO:0000256" key="3">
    <source>
        <dbReference type="ARBA" id="ARBA00023125"/>
    </source>
</evidence>
<feature type="active site" description="O-(5'-phospho-DNA)-serine intermediate" evidence="5 6">
    <location>
        <position position="9"/>
    </location>
</feature>
<comment type="similarity">
    <text evidence="1">Belongs to the site-specific recombinase resolvase family.</text>
</comment>
<dbReference type="PANTHER" id="PTHR30461">
    <property type="entry name" value="DNA-INVERTASE FROM LAMBDOID PROPHAGE"/>
    <property type="match status" value="1"/>
</dbReference>
<dbReference type="InterPro" id="IPR009057">
    <property type="entry name" value="Homeodomain-like_sf"/>
</dbReference>
<dbReference type="PANTHER" id="PTHR30461:SF26">
    <property type="entry name" value="RESOLVASE HOMOLOG YNEB"/>
    <property type="match status" value="1"/>
</dbReference>
<keyword evidence="9" id="KW-1185">Reference proteome</keyword>
<gene>
    <name evidence="8" type="ORF">FBZ95_104201</name>
</gene>
<dbReference type="AlphaFoldDB" id="A0A560JY98"/>
<dbReference type="SMART" id="SM00857">
    <property type="entry name" value="Resolvase"/>
    <property type="match status" value="1"/>
</dbReference>
<dbReference type="PROSITE" id="PS00398">
    <property type="entry name" value="RECOMBINASES_2"/>
    <property type="match status" value="1"/>
</dbReference>
<dbReference type="GO" id="GO:0000150">
    <property type="term" value="F:DNA strand exchange activity"/>
    <property type="evidence" value="ECO:0007669"/>
    <property type="project" value="InterPro"/>
</dbReference>
<accession>A0A560JY98</accession>
<dbReference type="STRING" id="1399419.A5906_25790"/>
<dbReference type="GO" id="GO:0015074">
    <property type="term" value="P:DNA integration"/>
    <property type="evidence" value="ECO:0007669"/>
    <property type="project" value="UniProtKB-KW"/>
</dbReference>
<dbReference type="OrthoDB" id="9800103at2"/>
<keyword evidence="4" id="KW-0233">DNA recombination</keyword>
<keyword evidence="3" id="KW-0238">DNA-binding</keyword>
<protein>
    <submittedName>
        <fullName evidence="8">DNA invertase Pin-like site-specific DNA recombinase</fullName>
    </submittedName>
</protein>
<dbReference type="CDD" id="cd03768">
    <property type="entry name" value="SR_ResInv"/>
    <property type="match status" value="1"/>
</dbReference>
<evidence type="ECO:0000256" key="2">
    <source>
        <dbReference type="ARBA" id="ARBA00022908"/>
    </source>
</evidence>
<dbReference type="CDD" id="cd00569">
    <property type="entry name" value="HTH_Hin_like"/>
    <property type="match status" value="1"/>
</dbReference>
<dbReference type="SUPFAM" id="SSF53041">
    <property type="entry name" value="Resolvase-like"/>
    <property type="match status" value="1"/>
</dbReference>
<proteinExistence type="inferred from homology"/>
<sequence>MKYGYARVSSQTQDYAAQVEALKAAGCERIYSEKASAGSIRGRPEFGKLLKVINDGDVLVVAKLDRLARSSRDLQNILHELKEIGCGFVSLGESWCDTTTDVGRLLMTIMGGISEFERSLIRQRCDEGIERAKRKGTKFGRPAALDPSQRRRVAERYAAGETMAELAREYEVGEATVWRALQ</sequence>
<evidence type="ECO:0000256" key="5">
    <source>
        <dbReference type="PIRSR" id="PIRSR606118-50"/>
    </source>
</evidence>
<name>A0A560JY98_9BRAD</name>
<dbReference type="InterPro" id="IPR050639">
    <property type="entry name" value="SSR_resolvase"/>
</dbReference>
<evidence type="ECO:0000313" key="9">
    <source>
        <dbReference type="Proteomes" id="UP000315914"/>
    </source>
</evidence>
<evidence type="ECO:0000256" key="4">
    <source>
        <dbReference type="ARBA" id="ARBA00023172"/>
    </source>
</evidence>
<reference evidence="8 9" key="1">
    <citation type="submission" date="2019-06" db="EMBL/GenBank/DDBJ databases">
        <title>Genomic Encyclopedia of Type Strains, Phase IV (KMG-V): Genome sequencing to study the core and pangenomes of soil and plant-associated prokaryotes.</title>
        <authorList>
            <person name="Whitman W."/>
        </authorList>
    </citation>
    <scope>NUCLEOTIDE SEQUENCE [LARGE SCALE GENOMIC DNA]</scope>
    <source>
        <strain evidence="8 9">BR 10556</strain>
    </source>
</reference>
<dbReference type="InterPro" id="IPR006118">
    <property type="entry name" value="Recombinase_CS"/>
</dbReference>
<dbReference type="PROSITE" id="PS51736">
    <property type="entry name" value="RECOMBINASES_3"/>
    <property type="match status" value="1"/>
</dbReference>
<dbReference type="PROSITE" id="PS00397">
    <property type="entry name" value="RECOMBINASES_1"/>
    <property type="match status" value="1"/>
</dbReference>
<evidence type="ECO:0000259" key="7">
    <source>
        <dbReference type="PROSITE" id="PS51736"/>
    </source>
</evidence>
<dbReference type="SUPFAM" id="SSF46689">
    <property type="entry name" value="Homeodomain-like"/>
    <property type="match status" value="1"/>
</dbReference>
<organism evidence="8 9">
    <name type="scientific">Bradyrhizobium sacchari</name>
    <dbReference type="NCBI Taxonomy" id="1399419"/>
    <lineage>
        <taxon>Bacteria</taxon>
        <taxon>Pseudomonadati</taxon>
        <taxon>Pseudomonadota</taxon>
        <taxon>Alphaproteobacteria</taxon>
        <taxon>Hyphomicrobiales</taxon>
        <taxon>Nitrobacteraceae</taxon>
        <taxon>Bradyrhizobium</taxon>
    </lineage>
</organism>
<feature type="domain" description="Resolvase/invertase-type recombinase catalytic" evidence="7">
    <location>
        <begin position="1"/>
        <end position="136"/>
    </location>
</feature>
<dbReference type="GO" id="GO:0003677">
    <property type="term" value="F:DNA binding"/>
    <property type="evidence" value="ECO:0007669"/>
    <property type="project" value="UniProtKB-KW"/>
</dbReference>
<dbReference type="Pfam" id="PF00239">
    <property type="entry name" value="Resolvase"/>
    <property type="match status" value="1"/>
</dbReference>
<evidence type="ECO:0000256" key="1">
    <source>
        <dbReference type="ARBA" id="ARBA00009913"/>
    </source>
</evidence>
<evidence type="ECO:0000313" key="8">
    <source>
        <dbReference type="EMBL" id="TWB76021.1"/>
    </source>
</evidence>